<dbReference type="Proteomes" id="UP001597394">
    <property type="component" value="Unassembled WGS sequence"/>
</dbReference>
<protein>
    <submittedName>
        <fullName evidence="1">N-acetyltransferase</fullName>
    </submittedName>
</protein>
<proteinExistence type="predicted"/>
<accession>A0ABW5K8W9</accession>
<evidence type="ECO:0000313" key="1">
    <source>
        <dbReference type="EMBL" id="MFD2544195.1"/>
    </source>
</evidence>
<organism evidence="1 2">
    <name type="scientific">Kaistella montana</name>
    <dbReference type="NCBI Taxonomy" id="1849733"/>
    <lineage>
        <taxon>Bacteria</taxon>
        <taxon>Pseudomonadati</taxon>
        <taxon>Bacteroidota</taxon>
        <taxon>Flavobacteriia</taxon>
        <taxon>Flavobacteriales</taxon>
        <taxon>Weeksellaceae</taxon>
        <taxon>Chryseobacterium group</taxon>
        <taxon>Kaistella</taxon>
    </lineage>
</organism>
<dbReference type="Gene3D" id="3.40.630.30">
    <property type="match status" value="1"/>
</dbReference>
<dbReference type="InterPro" id="IPR016181">
    <property type="entry name" value="Acyl_CoA_acyltransferase"/>
</dbReference>
<reference evidence="2" key="1">
    <citation type="journal article" date="2019" name="Int. J. Syst. Evol. Microbiol.">
        <title>The Global Catalogue of Microorganisms (GCM) 10K type strain sequencing project: providing services to taxonomists for standard genome sequencing and annotation.</title>
        <authorList>
            <consortium name="The Broad Institute Genomics Platform"/>
            <consortium name="The Broad Institute Genome Sequencing Center for Infectious Disease"/>
            <person name="Wu L."/>
            <person name="Ma J."/>
        </authorList>
    </citation>
    <scope>NUCLEOTIDE SEQUENCE [LARGE SCALE GENOMIC DNA]</scope>
    <source>
        <strain evidence="2">KCTC 52204</strain>
    </source>
</reference>
<name>A0ABW5K8W9_9FLAO</name>
<sequence>MKVDFNNDFIVKIAENQHIEFVPAILKEIEESAKERGTGIAKRSASYLEEKIKEGKAVIAFSAEGEWAGFCYIETWSNKEYVANSGLIVAKKFRKDGLAKAIKQKIFSYSREKYPNAKLFGLTTGLAVMKINSSLGYKPVTYSELTQDDVFWSGCQSCVNFEILKSKDRKNCLCTAMLYNPEEHQSQESANNIKSENDQKLFSKFKKIKTMLWKK</sequence>
<comment type="caution">
    <text evidence="1">The sequence shown here is derived from an EMBL/GenBank/DDBJ whole genome shotgun (WGS) entry which is preliminary data.</text>
</comment>
<dbReference type="SUPFAM" id="SSF55729">
    <property type="entry name" value="Acyl-CoA N-acyltransferases (Nat)"/>
    <property type="match status" value="1"/>
</dbReference>
<gene>
    <name evidence="1" type="ORF">ACFSO8_01855</name>
</gene>
<dbReference type="RefSeq" id="WP_305119983.1">
    <property type="nucleotide sequence ID" value="NZ_JANFQP010000001.1"/>
</dbReference>
<evidence type="ECO:0000313" key="2">
    <source>
        <dbReference type="Proteomes" id="UP001597394"/>
    </source>
</evidence>
<keyword evidence="2" id="KW-1185">Reference proteome</keyword>
<dbReference type="EMBL" id="JBHULG010000001">
    <property type="protein sequence ID" value="MFD2544195.1"/>
    <property type="molecule type" value="Genomic_DNA"/>
</dbReference>